<keyword evidence="4" id="KW-1185">Reference proteome</keyword>
<feature type="transmembrane region" description="Helical" evidence="2">
    <location>
        <begin position="121"/>
        <end position="144"/>
    </location>
</feature>
<organism evidence="3 4">
    <name type="scientific">Mycena rosella</name>
    <name type="common">Pink bonnet</name>
    <name type="synonym">Agaricus rosellus</name>
    <dbReference type="NCBI Taxonomy" id="1033263"/>
    <lineage>
        <taxon>Eukaryota</taxon>
        <taxon>Fungi</taxon>
        <taxon>Dikarya</taxon>
        <taxon>Basidiomycota</taxon>
        <taxon>Agaricomycotina</taxon>
        <taxon>Agaricomycetes</taxon>
        <taxon>Agaricomycetidae</taxon>
        <taxon>Agaricales</taxon>
        <taxon>Marasmiineae</taxon>
        <taxon>Mycenaceae</taxon>
        <taxon>Mycena</taxon>
    </lineage>
</organism>
<feature type="transmembrane region" description="Helical" evidence="2">
    <location>
        <begin position="233"/>
        <end position="255"/>
    </location>
</feature>
<dbReference type="EMBL" id="JARKIE010000080">
    <property type="protein sequence ID" value="KAJ7688276.1"/>
    <property type="molecule type" value="Genomic_DNA"/>
</dbReference>
<feature type="compositionally biased region" description="Basic and acidic residues" evidence="1">
    <location>
        <begin position="301"/>
        <end position="329"/>
    </location>
</feature>
<accession>A0AAD7GCQ7</accession>
<comment type="caution">
    <text evidence="3">The sequence shown here is derived from an EMBL/GenBank/DDBJ whole genome shotgun (WGS) entry which is preliminary data.</text>
</comment>
<keyword evidence="2" id="KW-0812">Transmembrane</keyword>
<feature type="transmembrane region" description="Helical" evidence="2">
    <location>
        <begin position="164"/>
        <end position="184"/>
    </location>
</feature>
<dbReference type="AlphaFoldDB" id="A0AAD7GCQ7"/>
<feature type="transmembrane region" description="Helical" evidence="2">
    <location>
        <begin position="48"/>
        <end position="68"/>
    </location>
</feature>
<evidence type="ECO:0000313" key="4">
    <source>
        <dbReference type="Proteomes" id="UP001221757"/>
    </source>
</evidence>
<dbReference type="Proteomes" id="UP001221757">
    <property type="component" value="Unassembled WGS sequence"/>
</dbReference>
<feature type="transmembrane region" description="Helical" evidence="2">
    <location>
        <begin position="88"/>
        <end position="109"/>
    </location>
</feature>
<keyword evidence="2" id="KW-0472">Membrane</keyword>
<sequence length="336" mass="36969">MAVAPGTKETYIGAFLENIIYGLYLSVFFECCALLWRKKLHGAKSMYLMVTTALMFILITARCIIDTYRCVIAFDNPDVDFGPPNSTLGLITNACWALVTPVADIFIVFRTFIVWNRNWYIVILPMLLCLANFGIGILVILSLVEVGDQNSAISSSKVDSLNAFISLSLCTNVVCTGLIAFKIIQVYRQVAWMVSNNAGRADSMRILSIIVESAAIYTLLLIATLITDHVASFVTFILIDCTPPTIGLVFSYIIIRVSRGTSYGESTEQGTISSIRAHRPTDRTFESGQSLGTRSGAKSEVQIRLERTARGQRGTETEMDSASRDDELNASKYASA</sequence>
<reference evidence="3" key="1">
    <citation type="submission" date="2023-03" db="EMBL/GenBank/DDBJ databases">
        <title>Massive genome expansion in bonnet fungi (Mycena s.s.) driven by repeated elements and novel gene families across ecological guilds.</title>
        <authorList>
            <consortium name="Lawrence Berkeley National Laboratory"/>
            <person name="Harder C.B."/>
            <person name="Miyauchi S."/>
            <person name="Viragh M."/>
            <person name="Kuo A."/>
            <person name="Thoen E."/>
            <person name="Andreopoulos B."/>
            <person name="Lu D."/>
            <person name="Skrede I."/>
            <person name="Drula E."/>
            <person name="Henrissat B."/>
            <person name="Morin E."/>
            <person name="Kohler A."/>
            <person name="Barry K."/>
            <person name="LaButti K."/>
            <person name="Morin E."/>
            <person name="Salamov A."/>
            <person name="Lipzen A."/>
            <person name="Mereny Z."/>
            <person name="Hegedus B."/>
            <person name="Baldrian P."/>
            <person name="Stursova M."/>
            <person name="Weitz H."/>
            <person name="Taylor A."/>
            <person name="Grigoriev I.V."/>
            <person name="Nagy L.G."/>
            <person name="Martin F."/>
            <person name="Kauserud H."/>
        </authorList>
    </citation>
    <scope>NUCLEOTIDE SEQUENCE</scope>
    <source>
        <strain evidence="3">CBHHK067</strain>
    </source>
</reference>
<gene>
    <name evidence="3" type="ORF">B0H17DRAFT_1068956</name>
</gene>
<evidence type="ECO:0000313" key="3">
    <source>
        <dbReference type="EMBL" id="KAJ7688276.1"/>
    </source>
</evidence>
<feature type="transmembrane region" description="Helical" evidence="2">
    <location>
        <begin position="205"/>
        <end position="227"/>
    </location>
</feature>
<name>A0AAD7GCQ7_MYCRO</name>
<protein>
    <submittedName>
        <fullName evidence="3">Uncharacterized protein</fullName>
    </submittedName>
</protein>
<feature type="region of interest" description="Disordered" evidence="1">
    <location>
        <begin position="266"/>
        <end position="336"/>
    </location>
</feature>
<keyword evidence="2" id="KW-1133">Transmembrane helix</keyword>
<proteinExistence type="predicted"/>
<evidence type="ECO:0000256" key="2">
    <source>
        <dbReference type="SAM" id="Phobius"/>
    </source>
</evidence>
<evidence type="ECO:0000256" key="1">
    <source>
        <dbReference type="SAM" id="MobiDB-lite"/>
    </source>
</evidence>
<feature type="transmembrane region" description="Helical" evidence="2">
    <location>
        <begin position="19"/>
        <end position="36"/>
    </location>
</feature>